<feature type="transmembrane region" description="Helical" evidence="1">
    <location>
        <begin position="527"/>
        <end position="548"/>
    </location>
</feature>
<feature type="transmembrane region" description="Helical" evidence="1">
    <location>
        <begin position="134"/>
        <end position="151"/>
    </location>
</feature>
<feature type="transmembrane region" description="Helical" evidence="1">
    <location>
        <begin position="353"/>
        <end position="373"/>
    </location>
</feature>
<feature type="transmembrane region" description="Helical" evidence="1">
    <location>
        <begin position="322"/>
        <end position="341"/>
    </location>
</feature>
<feature type="transmembrane region" description="Helical" evidence="1">
    <location>
        <begin position="410"/>
        <end position="427"/>
    </location>
</feature>
<gene>
    <name evidence="2" type="ORF">K227x_24110</name>
</gene>
<feature type="transmembrane region" description="Helical" evidence="1">
    <location>
        <begin position="439"/>
        <end position="460"/>
    </location>
</feature>
<proteinExistence type="predicted"/>
<keyword evidence="1" id="KW-0812">Transmembrane</keyword>
<protein>
    <recommendedName>
        <fullName evidence="4">Bacterial membrane protein YfhO</fullName>
    </recommendedName>
</protein>
<accession>A0A517NA59</accession>
<name>A0A517NA59_9BACT</name>
<dbReference type="RefSeq" id="WP_145169570.1">
    <property type="nucleotide sequence ID" value="NZ_CP036525.1"/>
</dbReference>
<feature type="transmembrane region" description="Helical" evidence="1">
    <location>
        <begin position="496"/>
        <end position="515"/>
    </location>
</feature>
<keyword evidence="1" id="KW-0472">Membrane</keyword>
<evidence type="ECO:0000313" key="3">
    <source>
        <dbReference type="Proteomes" id="UP000318538"/>
    </source>
</evidence>
<keyword evidence="3" id="KW-1185">Reference proteome</keyword>
<evidence type="ECO:0000313" key="2">
    <source>
        <dbReference type="EMBL" id="QDT04025.1"/>
    </source>
</evidence>
<dbReference type="Proteomes" id="UP000318538">
    <property type="component" value="Chromosome"/>
</dbReference>
<evidence type="ECO:0008006" key="4">
    <source>
        <dbReference type="Google" id="ProtNLM"/>
    </source>
</evidence>
<feature type="transmembrane region" description="Helical" evidence="1">
    <location>
        <begin position="20"/>
        <end position="38"/>
    </location>
</feature>
<organism evidence="2 3">
    <name type="scientific">Rubripirellula lacrimiformis</name>
    <dbReference type="NCBI Taxonomy" id="1930273"/>
    <lineage>
        <taxon>Bacteria</taxon>
        <taxon>Pseudomonadati</taxon>
        <taxon>Planctomycetota</taxon>
        <taxon>Planctomycetia</taxon>
        <taxon>Pirellulales</taxon>
        <taxon>Pirellulaceae</taxon>
        <taxon>Rubripirellula</taxon>
    </lineage>
</organism>
<feature type="transmembrane region" description="Helical" evidence="1">
    <location>
        <begin position="229"/>
        <end position="255"/>
    </location>
</feature>
<sequence>MPANRTSVVTARSLDRWIRWLAVPIVIAMILATVLSGHDRLAFRDVSHFYTPLYEYVALRCQTQWLPLWNPLDQTGIPLIGETTTAVFYPLRYLLFALPIAASTAMAWYVAIHLMIASATAQFAARSMGVNRRFAFLASIAYPLSGSVWFLYTNPPYLVSAAWMPLAIATLLSRRLRPITRVVVTALALAMMILAGDPQTALHTVLVATPVMAVRCFRDDVNRWKLYRVDGCVWLLAPILAAMLSAPQIAASVAWSRQSNRALPPAEVSRWAPPEVGGKTHQAYQFSLPPWHLTELVTPNPSGSLLPIYRRVSQWIPGDGRVWTPTIYMGLFVLLAIIDRIGRWRTDGINAPLAILMVSLALSCGHFGILWWVQASTGTMSQFDSAVGGPYWWLYQFLPGYDSFRYPTKWLVFASLGGSVIAAQWGQRVHRNRQSMASQIPVIAIAAAAILLGWGLWWAFGRWTDSADGLRSIQSAALPSDLFWGPLDVAGGLVEIRQSLIHSTLALTAVIALMIGASRGALGQRRFAFAMGAILIADLWGVAAGMTYRVDVAAEDAIVETLSQNVPDDVHRWMRTKSGTGWPDHWQQESSPDRLFEVEASQRSAWFGRWHLAGGHRMFNNMVSIESQSMAAFWDRFHVETDGMNAAQIDQWWDAARSTMAIDAVVHCTQSQSPREAAIIGDRVLVDIHRTKIHSGLSARRGEVMLRDDANVVQVNLSEPAAVVRPVLQDGSWIARARRRTATVASSSDPELQTDEPEWQAVEVTAMRGLVQQVNLPAGDWTIQFKYAPAWVTQAIPLAAVGWIAIGIFVCRRSVVGRHARR</sequence>
<dbReference type="KEGG" id="rlc:K227x_24110"/>
<keyword evidence="1" id="KW-1133">Transmembrane helix</keyword>
<reference evidence="2 3" key="1">
    <citation type="submission" date="2019-02" db="EMBL/GenBank/DDBJ databases">
        <title>Deep-cultivation of Planctomycetes and their phenomic and genomic characterization uncovers novel biology.</title>
        <authorList>
            <person name="Wiegand S."/>
            <person name="Jogler M."/>
            <person name="Boedeker C."/>
            <person name="Pinto D."/>
            <person name="Vollmers J."/>
            <person name="Rivas-Marin E."/>
            <person name="Kohn T."/>
            <person name="Peeters S.H."/>
            <person name="Heuer A."/>
            <person name="Rast P."/>
            <person name="Oberbeckmann S."/>
            <person name="Bunk B."/>
            <person name="Jeske O."/>
            <person name="Meyerdierks A."/>
            <person name="Storesund J.E."/>
            <person name="Kallscheuer N."/>
            <person name="Luecker S."/>
            <person name="Lage O.M."/>
            <person name="Pohl T."/>
            <person name="Merkel B.J."/>
            <person name="Hornburger P."/>
            <person name="Mueller R.-W."/>
            <person name="Bruemmer F."/>
            <person name="Labrenz M."/>
            <person name="Spormann A.M."/>
            <person name="Op den Camp H."/>
            <person name="Overmann J."/>
            <person name="Amann R."/>
            <person name="Jetten M.S.M."/>
            <person name="Mascher T."/>
            <person name="Medema M.H."/>
            <person name="Devos D.P."/>
            <person name="Kaster A.-K."/>
            <person name="Ovreas L."/>
            <person name="Rohde M."/>
            <person name="Galperin M.Y."/>
            <person name="Jogler C."/>
        </authorList>
    </citation>
    <scope>NUCLEOTIDE SEQUENCE [LARGE SCALE GENOMIC DNA]</scope>
    <source>
        <strain evidence="2 3">K22_7</strain>
    </source>
</reference>
<feature type="transmembrane region" description="Helical" evidence="1">
    <location>
        <begin position="791"/>
        <end position="811"/>
    </location>
</feature>
<dbReference type="OrthoDB" id="231679at2"/>
<feature type="transmembrane region" description="Helical" evidence="1">
    <location>
        <begin position="93"/>
        <end position="114"/>
    </location>
</feature>
<dbReference type="EMBL" id="CP036525">
    <property type="protein sequence ID" value="QDT04025.1"/>
    <property type="molecule type" value="Genomic_DNA"/>
</dbReference>
<evidence type="ECO:0000256" key="1">
    <source>
        <dbReference type="SAM" id="Phobius"/>
    </source>
</evidence>
<dbReference type="AlphaFoldDB" id="A0A517NA59"/>
<feature type="transmembrane region" description="Helical" evidence="1">
    <location>
        <begin position="157"/>
        <end position="172"/>
    </location>
</feature>